<name>A0AAU6SR46_UNCXX</name>
<dbReference type="AlphaFoldDB" id="A0AAU6SR46"/>
<gene>
    <name evidence="1" type="ORF">MRN70_06355</name>
</gene>
<reference evidence="1" key="1">
    <citation type="submission" date="2022-03" db="EMBL/GenBank/DDBJ databases">
        <title>Sea Food Isolates.</title>
        <authorList>
            <person name="Li c."/>
        </authorList>
    </citation>
    <scope>NUCLEOTIDE SEQUENCE</scope>
    <source>
        <strain evidence="1">19PA01SH03</strain>
    </source>
</reference>
<dbReference type="EMBL" id="CP095338">
    <property type="protein sequence ID" value="XAG22419.1"/>
    <property type="molecule type" value="Genomic_DNA"/>
</dbReference>
<organism evidence="1">
    <name type="scientific">bacterium 19PA01SH03</name>
    <dbReference type="NCBI Taxonomy" id="2920705"/>
    <lineage>
        <taxon>Bacteria</taxon>
    </lineage>
</organism>
<sequence length="62" mass="6965">MTERENIISLHGRDSFVTATPILLKSGAKKLYDAYRKGELPMKQSWDGSYTHLKLDAQLVAA</sequence>
<accession>A0AAU6SR46</accession>
<protein>
    <submittedName>
        <fullName evidence="1">Uncharacterized protein</fullName>
    </submittedName>
</protein>
<proteinExistence type="predicted"/>
<evidence type="ECO:0000313" key="1">
    <source>
        <dbReference type="EMBL" id="XAG22419.1"/>
    </source>
</evidence>